<dbReference type="PANTHER" id="PTHR47580:SF1">
    <property type="entry name" value="PHOSPHOGLYCERATE MUTASE FAMILY PROTEIN"/>
    <property type="match status" value="1"/>
</dbReference>
<evidence type="ECO:0000313" key="2">
    <source>
        <dbReference type="Proteomes" id="UP001165082"/>
    </source>
</evidence>
<dbReference type="PANTHER" id="PTHR47580">
    <property type="entry name" value="PHOSPHOGLYCERATE MUTASE FAMILY PROTEIN"/>
    <property type="match status" value="1"/>
</dbReference>
<reference evidence="1" key="1">
    <citation type="submission" date="2022-07" db="EMBL/GenBank/DDBJ databases">
        <title>Genome analysis of Parmales, a sister group of diatoms, reveals the evolutionary specialization of diatoms from phago-mixotrophs to photoautotrophs.</title>
        <authorList>
            <person name="Ban H."/>
            <person name="Sato S."/>
            <person name="Yoshikawa S."/>
            <person name="Kazumasa Y."/>
            <person name="Nakamura Y."/>
            <person name="Ichinomiya M."/>
            <person name="Saitoh K."/>
            <person name="Sato N."/>
            <person name="Blanc-Mathieu R."/>
            <person name="Endo H."/>
            <person name="Kuwata A."/>
            <person name="Ogata H."/>
        </authorList>
    </citation>
    <scope>NUCLEOTIDE SEQUENCE</scope>
</reference>
<protein>
    <submittedName>
        <fullName evidence="1">Uncharacterized protein</fullName>
    </submittedName>
</protein>
<dbReference type="AlphaFoldDB" id="A0A9W6ZX77"/>
<name>A0A9W6ZX77_9STRA</name>
<dbReference type="EMBL" id="BRXZ01003795">
    <property type="protein sequence ID" value="GMH62082.1"/>
    <property type="molecule type" value="Genomic_DNA"/>
</dbReference>
<keyword evidence="2" id="KW-1185">Reference proteome</keyword>
<accession>A0A9W6ZX77</accession>
<proteinExistence type="predicted"/>
<evidence type="ECO:0000313" key="1">
    <source>
        <dbReference type="EMBL" id="GMH62082.1"/>
    </source>
</evidence>
<organism evidence="1 2">
    <name type="scientific">Triparma retinervis</name>
    <dbReference type="NCBI Taxonomy" id="2557542"/>
    <lineage>
        <taxon>Eukaryota</taxon>
        <taxon>Sar</taxon>
        <taxon>Stramenopiles</taxon>
        <taxon>Ochrophyta</taxon>
        <taxon>Bolidophyceae</taxon>
        <taxon>Parmales</taxon>
        <taxon>Triparmaceae</taxon>
        <taxon>Triparma</taxon>
    </lineage>
</organism>
<comment type="caution">
    <text evidence="1">The sequence shown here is derived from an EMBL/GenBank/DDBJ whole genome shotgun (WGS) entry which is preliminary data.</text>
</comment>
<sequence length="216" mass="23450">MSPSPALASLFPFPVPPDYKWSNKYTLMRAGETEKESKNVMESNAMFMTNRVEGNIMTGRGVGQVEESIKILRQHPPTIIKHPLSASAIDASNMISTSLHLGRDRVVPEFTFMDPRGCGLYNGLPLNSASLGLLALDRDGSEVPGTQDGTPAEGLADVACRLRQMMSVLETQYGGEDILLVFSDGVTGGVMKAAMEGRELADGWIVEMEQGEVWVD</sequence>
<dbReference type="Proteomes" id="UP001165082">
    <property type="component" value="Unassembled WGS sequence"/>
</dbReference>
<dbReference type="OrthoDB" id="4531at2759"/>
<gene>
    <name evidence="1" type="ORF">TrRE_jg6294</name>
</gene>
<feature type="non-terminal residue" evidence="1">
    <location>
        <position position="1"/>
    </location>
</feature>